<feature type="region of interest" description="Disordered" evidence="6">
    <location>
        <begin position="1"/>
        <end position="106"/>
    </location>
</feature>
<feature type="region of interest" description="Disordered" evidence="6">
    <location>
        <begin position="425"/>
        <end position="576"/>
    </location>
</feature>
<evidence type="ECO:0000256" key="3">
    <source>
        <dbReference type="ARBA" id="ARBA00023242"/>
    </source>
</evidence>
<evidence type="ECO:0000256" key="5">
    <source>
        <dbReference type="RuleBase" id="RU000682"/>
    </source>
</evidence>
<evidence type="ECO:0000259" key="7">
    <source>
        <dbReference type="PROSITE" id="PS50071"/>
    </source>
</evidence>
<dbReference type="InterPro" id="IPR017970">
    <property type="entry name" value="Homeobox_CS"/>
</dbReference>
<proteinExistence type="predicted"/>
<dbReference type="OrthoDB" id="6159439at2759"/>
<comment type="caution">
    <text evidence="8">The sequence shown here is derived from an EMBL/GenBank/DDBJ whole genome shotgun (WGS) entry which is preliminary data.</text>
</comment>
<dbReference type="EMBL" id="VIGI01000003">
    <property type="protein sequence ID" value="KAB8302691.1"/>
    <property type="molecule type" value="Genomic_DNA"/>
</dbReference>
<feature type="compositionally biased region" description="Basic and acidic residues" evidence="6">
    <location>
        <begin position="96"/>
        <end position="106"/>
    </location>
</feature>
<keyword evidence="1 4" id="KW-0238">DNA-binding</keyword>
<dbReference type="PANTHER" id="PTHR24324">
    <property type="entry name" value="HOMEOBOX PROTEIN HHEX"/>
    <property type="match status" value="1"/>
</dbReference>
<dbReference type="InterPro" id="IPR001356">
    <property type="entry name" value="HD"/>
</dbReference>
<feature type="compositionally biased region" description="Pro residues" evidence="6">
    <location>
        <begin position="7"/>
        <end position="38"/>
    </location>
</feature>
<dbReference type="Pfam" id="PF00046">
    <property type="entry name" value="Homeodomain"/>
    <property type="match status" value="1"/>
</dbReference>
<dbReference type="CDD" id="cd00086">
    <property type="entry name" value="homeodomain"/>
    <property type="match status" value="1"/>
</dbReference>
<feature type="domain" description="Homeobox" evidence="7">
    <location>
        <begin position="76"/>
        <end position="136"/>
    </location>
</feature>
<dbReference type="AlphaFoldDB" id="A0A5N6KGI8"/>
<evidence type="ECO:0000313" key="8">
    <source>
        <dbReference type="EMBL" id="KAB8302691.1"/>
    </source>
</evidence>
<feature type="region of interest" description="Disordered" evidence="6">
    <location>
        <begin position="156"/>
        <end position="192"/>
    </location>
</feature>
<evidence type="ECO:0000313" key="9">
    <source>
        <dbReference type="Proteomes" id="UP000326757"/>
    </source>
</evidence>
<dbReference type="SUPFAM" id="SSF46689">
    <property type="entry name" value="Homeodomain-like"/>
    <property type="match status" value="1"/>
</dbReference>
<feature type="DNA-binding region" description="Homeobox" evidence="4">
    <location>
        <begin position="78"/>
        <end position="137"/>
    </location>
</feature>
<feature type="compositionally biased region" description="Acidic residues" evidence="6">
    <location>
        <begin position="543"/>
        <end position="552"/>
    </location>
</feature>
<dbReference type="SMART" id="SM00389">
    <property type="entry name" value="HOX"/>
    <property type="match status" value="1"/>
</dbReference>
<dbReference type="InterPro" id="IPR051000">
    <property type="entry name" value="Homeobox_DNA-bind_prot"/>
</dbReference>
<dbReference type="Proteomes" id="UP000326757">
    <property type="component" value="Unassembled WGS sequence"/>
</dbReference>
<keyword evidence="3 4" id="KW-0539">Nucleus</keyword>
<gene>
    <name evidence="8" type="ORF">EYC80_006053</name>
</gene>
<evidence type="ECO:0000256" key="2">
    <source>
        <dbReference type="ARBA" id="ARBA00023155"/>
    </source>
</evidence>
<dbReference type="GO" id="GO:0000978">
    <property type="term" value="F:RNA polymerase II cis-regulatory region sequence-specific DNA binding"/>
    <property type="evidence" value="ECO:0007669"/>
    <property type="project" value="TreeGrafter"/>
</dbReference>
<reference evidence="8 9" key="1">
    <citation type="submission" date="2019-06" db="EMBL/GenBank/DDBJ databases">
        <title>Genome Sequence of the Brown Rot Fungal Pathogen Monilinia laxa.</title>
        <authorList>
            <person name="De Miccolis Angelini R.M."/>
            <person name="Landi L."/>
            <person name="Abate D."/>
            <person name="Pollastro S."/>
            <person name="Romanazzi G."/>
            <person name="Faretra F."/>
        </authorList>
    </citation>
    <scope>NUCLEOTIDE SEQUENCE [LARGE SCALE GENOMIC DNA]</scope>
    <source>
        <strain evidence="8 9">Mlax316</strain>
    </source>
</reference>
<dbReference type="GO" id="GO:0005634">
    <property type="term" value="C:nucleus"/>
    <property type="evidence" value="ECO:0007669"/>
    <property type="project" value="UniProtKB-SubCell"/>
</dbReference>
<protein>
    <recommendedName>
        <fullName evidence="7">Homeobox domain-containing protein</fullName>
    </recommendedName>
</protein>
<dbReference type="PROSITE" id="PS50071">
    <property type="entry name" value="HOMEOBOX_2"/>
    <property type="match status" value="1"/>
</dbReference>
<evidence type="ECO:0000256" key="4">
    <source>
        <dbReference type="PROSITE-ProRule" id="PRU00108"/>
    </source>
</evidence>
<dbReference type="PROSITE" id="PS00027">
    <property type="entry name" value="HOMEOBOX_1"/>
    <property type="match status" value="1"/>
</dbReference>
<feature type="compositionally biased region" description="Low complexity" evidence="6">
    <location>
        <begin position="156"/>
        <end position="168"/>
    </location>
</feature>
<feature type="compositionally biased region" description="Basic and acidic residues" evidence="6">
    <location>
        <begin position="67"/>
        <end position="79"/>
    </location>
</feature>
<organism evidence="8 9">
    <name type="scientific">Monilinia laxa</name>
    <name type="common">Brown rot fungus</name>
    <name type="synonym">Sclerotinia laxa</name>
    <dbReference type="NCBI Taxonomy" id="61186"/>
    <lineage>
        <taxon>Eukaryota</taxon>
        <taxon>Fungi</taxon>
        <taxon>Dikarya</taxon>
        <taxon>Ascomycota</taxon>
        <taxon>Pezizomycotina</taxon>
        <taxon>Leotiomycetes</taxon>
        <taxon>Helotiales</taxon>
        <taxon>Sclerotiniaceae</taxon>
        <taxon>Monilinia</taxon>
    </lineage>
</organism>
<sequence>MDDATLPPMPPPRSSSPAIPAEPQPEPQSEPQPRPEPQPEPESENNEEFEPASSAHITTTHIPLKQEVADNEGKLEGGKQKRKRTSPEDQAFLEAQYKENPKPNKAARAEIVKSVRLNEKEVQIWFQNRRQINRRKSRPLLPHEIAAFGLGINPLSSDPASAVSYSSSQETEDRNESYVPHEPFEAHGNDNEPRLSQEVQQIPADDAVAIVKPTETNVENTHNSPLKTELSPHVSEAAAKETRSQSVTEVLSQSFSATPGYLANRWNPINPFSTPVAAPSIMFTTPAISRPIFPSSCPERITTDTTPSAKSRVRLSTGLDGRAELVEGEVTPPRLYAERPPSSLPSVIPLKRMRSLQRSHSALPLGSSSFSSPFMPRLLSGRSRDARTWEFCAEGEPRDELTTQAENESNGSAIAAISLIRSTSGSALKSNPSKRNTPSRPNPQGKRPKMTRASSSVARMQSGVKKPRKTVNDKDPLVRSPSGDSDKENWIPHQNGENARRRHAHIRKDSEREAKSVLQDNLEIPTHAEFGVNKNKRRKSADAEPEVYEDTENSITTTKTPDDDVQSFMRGPVSPSKKDDVDCIQGLLSLSQVLDSYVNIDFAQLFSSSISITDNKSEFETTTDNQNKTNFANEDGIYLRIAVNNVVDDAEIDPLTKPTISLAFTPKPSQQESISSSLFCSALPSLKSINKAQVTVISGSGRKEKTSDSTVAPDMNYFHGVHKAVHNQLNSKIRPTTSPAVPPIHNPTTRVELRTLYEKFPDICPSLPAPPPTFFNRRSYQQNYSNYVRSPPTTPRKYGAPDSRRLAESFASRTPLPGKLKIAPRMLKESLRDWYQMPGFMAKCRHDQELDPYPHLNMNEGWNRARCQGEQWHYAFSRPFQKPNDKMLDFMETQEQLMRFSWSEHVDSIVVDGGLAKGVFDRIFHGVDAEKERMAGRGQKRTPGAWWARRKRHFYDMGGRGFTEEIYIKNCKIWDGVSAWTAAGIDEEQGKSKRKLDTIEETAAKVGDLSKTRLLYHLAKRIKARRRIARVTSEEWRSRRRSQEKKAGRWTDATPLQNQMWAEFYWVLDAKDYRDRLFFDTRDWPRMFAERGWPGVTKSLVWTGFNQGWGPLQSWLYRYTLAVKRQYKMCRHWDVQQRRQRQWASADGLPDSSYGYTGYYQ</sequence>
<feature type="compositionally biased region" description="Polar residues" evidence="6">
    <location>
        <begin position="425"/>
        <end position="439"/>
    </location>
</feature>
<dbReference type="InterPro" id="IPR009057">
    <property type="entry name" value="Homeodomain-like_sf"/>
</dbReference>
<keyword evidence="2 4" id="KW-0371">Homeobox</keyword>
<evidence type="ECO:0000256" key="6">
    <source>
        <dbReference type="SAM" id="MobiDB-lite"/>
    </source>
</evidence>
<dbReference type="GO" id="GO:0030154">
    <property type="term" value="P:cell differentiation"/>
    <property type="evidence" value="ECO:0007669"/>
    <property type="project" value="TreeGrafter"/>
</dbReference>
<accession>A0A5N6KGI8</accession>
<dbReference type="Gene3D" id="1.10.10.60">
    <property type="entry name" value="Homeodomain-like"/>
    <property type="match status" value="1"/>
</dbReference>
<feature type="compositionally biased region" description="Acidic residues" evidence="6">
    <location>
        <begin position="39"/>
        <end position="50"/>
    </location>
</feature>
<name>A0A5N6KGI8_MONLA</name>
<comment type="subcellular location">
    <subcellularLocation>
        <location evidence="4 5">Nucleus</location>
    </subcellularLocation>
</comment>
<dbReference type="GO" id="GO:0000981">
    <property type="term" value="F:DNA-binding transcription factor activity, RNA polymerase II-specific"/>
    <property type="evidence" value="ECO:0007669"/>
    <property type="project" value="InterPro"/>
</dbReference>
<feature type="compositionally biased region" description="Basic and acidic residues" evidence="6">
    <location>
        <begin position="182"/>
        <end position="192"/>
    </location>
</feature>
<dbReference type="PANTHER" id="PTHR24324:SF9">
    <property type="entry name" value="HOMEOBOX DOMAIN-CONTAINING PROTEIN"/>
    <property type="match status" value="1"/>
</dbReference>
<keyword evidence="9" id="KW-1185">Reference proteome</keyword>
<evidence type="ECO:0000256" key="1">
    <source>
        <dbReference type="ARBA" id="ARBA00023125"/>
    </source>
</evidence>